<name>A0A2C6KLQ3_9APIC</name>
<dbReference type="EMBL" id="MIGC01005098">
    <property type="protein sequence ID" value="PHJ17316.1"/>
    <property type="molecule type" value="Genomic_DNA"/>
</dbReference>
<gene>
    <name evidence="1" type="ORF">CSUI_008862</name>
</gene>
<sequence>LSPALCWYLCSVSVCIYTWPVISSRIFGVFFFRDTLVLLIGSRRATSLDRLAHHTHPPLNSRIASLRCFALSVLS</sequence>
<dbReference type="Proteomes" id="UP000221165">
    <property type="component" value="Unassembled WGS sequence"/>
</dbReference>
<feature type="non-terminal residue" evidence="1">
    <location>
        <position position="1"/>
    </location>
</feature>
<reference evidence="1 2" key="1">
    <citation type="journal article" date="2017" name="Int. J. Parasitol.">
        <title>The genome of the protozoan parasite Cystoisospora suis and a reverse vaccinology approach to identify vaccine candidates.</title>
        <authorList>
            <person name="Palmieri N."/>
            <person name="Shrestha A."/>
            <person name="Ruttkowski B."/>
            <person name="Beck T."/>
            <person name="Vogl C."/>
            <person name="Tomley F."/>
            <person name="Blake D.P."/>
            <person name="Joachim A."/>
        </authorList>
    </citation>
    <scope>NUCLEOTIDE SEQUENCE [LARGE SCALE GENOMIC DNA]</scope>
    <source>
        <strain evidence="1 2">Wien I</strain>
    </source>
</reference>
<evidence type="ECO:0000313" key="2">
    <source>
        <dbReference type="Proteomes" id="UP000221165"/>
    </source>
</evidence>
<evidence type="ECO:0000313" key="1">
    <source>
        <dbReference type="EMBL" id="PHJ17316.1"/>
    </source>
</evidence>
<dbReference type="AlphaFoldDB" id="A0A2C6KLQ3"/>
<dbReference type="RefSeq" id="XP_067919040.1">
    <property type="nucleotide sequence ID" value="XM_068068984.1"/>
</dbReference>
<proteinExistence type="predicted"/>
<dbReference type="VEuPathDB" id="ToxoDB:CSUI_008862"/>
<keyword evidence="2" id="KW-1185">Reference proteome</keyword>
<comment type="caution">
    <text evidence="1">The sequence shown here is derived from an EMBL/GenBank/DDBJ whole genome shotgun (WGS) entry which is preliminary data.</text>
</comment>
<accession>A0A2C6KLQ3</accession>
<protein>
    <submittedName>
        <fullName evidence="1">Uncharacterized protein</fullName>
    </submittedName>
</protein>
<dbReference type="GeneID" id="94432195"/>
<feature type="non-terminal residue" evidence="1">
    <location>
        <position position="75"/>
    </location>
</feature>
<organism evidence="1 2">
    <name type="scientific">Cystoisospora suis</name>
    <dbReference type="NCBI Taxonomy" id="483139"/>
    <lineage>
        <taxon>Eukaryota</taxon>
        <taxon>Sar</taxon>
        <taxon>Alveolata</taxon>
        <taxon>Apicomplexa</taxon>
        <taxon>Conoidasida</taxon>
        <taxon>Coccidia</taxon>
        <taxon>Eucoccidiorida</taxon>
        <taxon>Eimeriorina</taxon>
        <taxon>Sarcocystidae</taxon>
        <taxon>Cystoisospora</taxon>
    </lineage>
</organism>